<sequence length="865" mass="93599">MSLQLIQGGWTGIVILAVVLLCPAASARLPSSWSVRGIGGGGALYNPVFNPSNSAEMYAGCDMGELFHSTDTGHTWQIEHFGAIQGGNHVGVQFTSDPQVRYSVNYENDGMTPVKTSDGGVSWSALPGDPTYGSCWEMAVDPNTTTNLIVVDYMRLYYSSNGGASFALRYTSTMSGGAYIAGAFWDLPNVYVGTNAGLLVSTDGGSTFNLQPYTGLPSGQGLLSFAGAKQGGKIRFFGVAADTANIYVGIWGSDYWNIAKGIYTTSGQVVQRSSGRVPDTGIMESMSPRPSAFTWTQKQKGIQIGTDFPFFVAMARNDTSIAYIAGSGSAGAPTVFKTTTTGDTWTQTFLAASNQNIYTGWCGSGGDRGWGYAECAMGFTVAADNPDLLAFSDYGFVHLSTDGGQNWRQCYVTDATQNPKGSNIVPGRYYEGVGLENTSCWDVLWLDEDSVFVGFSDINGIRSTDGGTRWAFIPNLTLNSVYRLVEHPQTGVLYAAISSVHDLYQSTFLTDARIDGGNGNVKFSTNRGASWSTLHNFAKPVIWIELDPNRPNRMYAAVVNHSNGQGGIWVTNDLQNGASSNWTQCTAPPRTEGHPFNIRALRDGTLLASYSGRRDAGGAFTASSGVFSSTDSGQTWQDRSDAGMRYWTMDLVVDPYDNLQNTWYGCVFSGWGGPPNDLGGLYRTTNRGSNWTRINDLDRVGSCTVSPRDSSEMYLTTEVDGLWYSENLRSPSPTFSLVDAYPFRHPERVFYSPYDTSALWVTSFGAGLRVGSTSVGIGGRHRAGYRHAGVLAFRQGRDIVFEYLVPGSRVMVRDVTGRLVQKSGRVISTAWRWNVDAVPNGVYCYSVASPDGTHELGKTAVLKPN</sequence>
<evidence type="ECO:0008006" key="3">
    <source>
        <dbReference type="Google" id="ProtNLM"/>
    </source>
</evidence>
<dbReference type="EMBL" id="VGIR01000153">
    <property type="protein sequence ID" value="MBM3332856.1"/>
    <property type="molecule type" value="Genomic_DNA"/>
</dbReference>
<protein>
    <recommendedName>
        <fullName evidence="3">T9SS type A sorting domain-containing protein</fullName>
    </recommendedName>
</protein>
<accession>A0A937XJR9</accession>
<reference evidence="1" key="1">
    <citation type="submission" date="2019-03" db="EMBL/GenBank/DDBJ databases">
        <title>Lake Tanganyika Metagenome-Assembled Genomes (MAGs).</title>
        <authorList>
            <person name="Tran P."/>
        </authorList>
    </citation>
    <scope>NUCLEOTIDE SEQUENCE</scope>
    <source>
        <strain evidence="1">K_DeepCast_150m_m2_040</strain>
    </source>
</reference>
<dbReference type="InterPro" id="IPR015943">
    <property type="entry name" value="WD40/YVTN_repeat-like_dom_sf"/>
</dbReference>
<dbReference type="AlphaFoldDB" id="A0A937XJR9"/>
<evidence type="ECO:0000313" key="1">
    <source>
        <dbReference type="EMBL" id="MBM3332856.1"/>
    </source>
</evidence>
<organism evidence="1 2">
    <name type="scientific">candidate division WOR-3 bacterium</name>
    <dbReference type="NCBI Taxonomy" id="2052148"/>
    <lineage>
        <taxon>Bacteria</taxon>
        <taxon>Bacteria division WOR-3</taxon>
    </lineage>
</organism>
<name>A0A937XJR9_UNCW3</name>
<dbReference type="Gene3D" id="2.130.10.10">
    <property type="entry name" value="YVTN repeat-like/Quinoprotein amine dehydrogenase"/>
    <property type="match status" value="3"/>
</dbReference>
<evidence type="ECO:0000313" key="2">
    <source>
        <dbReference type="Proteomes" id="UP000779900"/>
    </source>
</evidence>
<comment type="caution">
    <text evidence="1">The sequence shown here is derived from an EMBL/GenBank/DDBJ whole genome shotgun (WGS) entry which is preliminary data.</text>
</comment>
<proteinExistence type="predicted"/>
<dbReference type="CDD" id="cd15482">
    <property type="entry name" value="Sialidase_non-viral"/>
    <property type="match status" value="1"/>
</dbReference>
<dbReference type="SUPFAM" id="SSF110296">
    <property type="entry name" value="Oligoxyloglucan reducing end-specific cellobiohydrolase"/>
    <property type="match status" value="2"/>
</dbReference>
<gene>
    <name evidence="1" type="ORF">FJY68_13580</name>
</gene>
<dbReference type="Proteomes" id="UP000779900">
    <property type="component" value="Unassembled WGS sequence"/>
</dbReference>